<dbReference type="EMBL" id="BARV01022577">
    <property type="protein sequence ID" value="GAI21618.1"/>
    <property type="molecule type" value="Genomic_DNA"/>
</dbReference>
<evidence type="ECO:0000313" key="1">
    <source>
        <dbReference type="EMBL" id="GAI21618.1"/>
    </source>
</evidence>
<gene>
    <name evidence="1" type="ORF">S06H3_37196</name>
</gene>
<protein>
    <submittedName>
        <fullName evidence="1">Uncharacterized protein</fullName>
    </submittedName>
</protein>
<reference evidence="1" key="1">
    <citation type="journal article" date="2014" name="Front. Microbiol.">
        <title>High frequency of phylogenetically diverse reductive dehalogenase-homologous genes in deep subseafloor sedimentary metagenomes.</title>
        <authorList>
            <person name="Kawai M."/>
            <person name="Futagami T."/>
            <person name="Toyoda A."/>
            <person name="Takaki Y."/>
            <person name="Nishi S."/>
            <person name="Hori S."/>
            <person name="Arai W."/>
            <person name="Tsubouchi T."/>
            <person name="Morono Y."/>
            <person name="Uchiyama I."/>
            <person name="Ito T."/>
            <person name="Fujiyama A."/>
            <person name="Inagaki F."/>
            <person name="Takami H."/>
        </authorList>
    </citation>
    <scope>NUCLEOTIDE SEQUENCE</scope>
    <source>
        <strain evidence="1">Expedition CK06-06</strain>
    </source>
</reference>
<feature type="non-terminal residue" evidence="1">
    <location>
        <position position="1"/>
    </location>
</feature>
<organism evidence="1">
    <name type="scientific">marine sediment metagenome</name>
    <dbReference type="NCBI Taxonomy" id="412755"/>
    <lineage>
        <taxon>unclassified sequences</taxon>
        <taxon>metagenomes</taxon>
        <taxon>ecological metagenomes</taxon>
    </lineage>
</organism>
<dbReference type="AlphaFoldDB" id="X1LRA9"/>
<comment type="caution">
    <text evidence="1">The sequence shown here is derived from an EMBL/GenBank/DDBJ whole genome shotgun (WGS) entry which is preliminary data.</text>
</comment>
<proteinExistence type="predicted"/>
<sequence>IMPEAILKFTEADAGIAGDGEEAAVALVKCLMNGEDISPPAEYSLPAQRGYRL</sequence>
<name>X1LRA9_9ZZZZ</name>
<accession>X1LRA9</accession>